<dbReference type="RefSeq" id="WP_206645623.1">
    <property type="nucleotide sequence ID" value="NZ_CP071247.1"/>
</dbReference>
<dbReference type="PANTHER" id="PTHR12532:SF0">
    <property type="entry name" value="TRANSLATIONAL ACTIVATOR OF CYTOCHROME C OXIDASE 1"/>
    <property type="match status" value="1"/>
</dbReference>
<dbReference type="SUPFAM" id="SSF75625">
    <property type="entry name" value="YebC-like"/>
    <property type="match status" value="1"/>
</dbReference>
<organism evidence="7 8">
    <name type="scientific">Marinobacter salinisoli</name>
    <dbReference type="NCBI Taxonomy" id="2769486"/>
    <lineage>
        <taxon>Bacteria</taxon>
        <taxon>Pseudomonadati</taxon>
        <taxon>Pseudomonadota</taxon>
        <taxon>Gammaproteobacteria</taxon>
        <taxon>Pseudomonadales</taxon>
        <taxon>Marinobacteraceae</taxon>
        <taxon>Marinobacter</taxon>
    </lineage>
</organism>
<dbReference type="Gene3D" id="3.30.70.980">
    <property type="match status" value="2"/>
</dbReference>
<evidence type="ECO:0000259" key="5">
    <source>
        <dbReference type="Pfam" id="PF01709"/>
    </source>
</evidence>
<accession>A0ABX7MVN4</accession>
<evidence type="ECO:0000256" key="4">
    <source>
        <dbReference type="HAMAP-Rule" id="MF_00693"/>
    </source>
</evidence>
<keyword evidence="3 4" id="KW-0804">Transcription</keyword>
<keyword evidence="2 4" id="KW-0805">Transcription regulation</keyword>
<dbReference type="NCBIfam" id="NF009044">
    <property type="entry name" value="PRK12378.1"/>
    <property type="match status" value="1"/>
</dbReference>
<dbReference type="EMBL" id="CP071247">
    <property type="protein sequence ID" value="QSP96396.1"/>
    <property type="molecule type" value="Genomic_DNA"/>
</dbReference>
<comment type="similarity">
    <text evidence="1 4">Belongs to the TACO1 family.</text>
</comment>
<dbReference type="HAMAP" id="MF_00693">
    <property type="entry name" value="Transcrip_reg_TACO1"/>
    <property type="match status" value="1"/>
</dbReference>
<protein>
    <recommendedName>
        <fullName evidence="4">Probable transcriptional regulatory protein LPB19_08500</fullName>
    </recommendedName>
</protein>
<comment type="subcellular location">
    <subcellularLocation>
        <location evidence="4">Cytoplasm</location>
    </subcellularLocation>
</comment>
<evidence type="ECO:0000256" key="2">
    <source>
        <dbReference type="ARBA" id="ARBA00023015"/>
    </source>
</evidence>
<evidence type="ECO:0000313" key="7">
    <source>
        <dbReference type="EMBL" id="QSP96396.1"/>
    </source>
</evidence>
<reference evidence="7 8" key="1">
    <citation type="submission" date="2021-03" db="EMBL/GenBank/DDBJ databases">
        <title>Genome sequencing of Marinobacter sp. LPB0319.</title>
        <authorList>
            <person name="Kim J."/>
        </authorList>
    </citation>
    <scope>NUCLEOTIDE SEQUENCE [LARGE SCALE GENOMIC DNA]</scope>
    <source>
        <strain evidence="7 8">LPB0319</strain>
    </source>
</reference>
<dbReference type="Gene3D" id="1.10.10.200">
    <property type="match status" value="1"/>
</dbReference>
<dbReference type="GO" id="GO:0003677">
    <property type="term" value="F:DNA binding"/>
    <property type="evidence" value="ECO:0007669"/>
    <property type="project" value="UniProtKB-KW"/>
</dbReference>
<sequence length="244" mass="26827">MGRAYQNRKESMAKTAAAKTKVYSRFGREIYMCAKSGGIDPDGNLALRGLIDRAKKAQVPAHVIEKAIDKAKGGGGEDYAAARYEGYGPGNCMVIVDCLTDNPNRTFGDVRFAFTKTKSKIGTPGAVAHMFDHCAIFAFKGEDEEAVLEALMEADVDVTDIESEDGTITVFTPNTEYAKAREALVNTFEGIDFDTDEIQFLPKTTTPVEGDDIPMFEKFLDMLNELDDVQNVFHNAELPEQAEQ</sequence>
<evidence type="ECO:0000313" key="8">
    <source>
        <dbReference type="Proteomes" id="UP000663555"/>
    </source>
</evidence>
<evidence type="ECO:0000256" key="1">
    <source>
        <dbReference type="ARBA" id="ARBA00008724"/>
    </source>
</evidence>
<feature type="domain" description="TACO1/YebC-like second and third" evidence="5">
    <location>
        <begin position="79"/>
        <end position="236"/>
    </location>
</feature>
<dbReference type="InterPro" id="IPR029072">
    <property type="entry name" value="YebC-like"/>
</dbReference>
<dbReference type="InterPro" id="IPR017856">
    <property type="entry name" value="Integrase-like_N"/>
</dbReference>
<dbReference type="InterPro" id="IPR049083">
    <property type="entry name" value="TACO1_YebC_N"/>
</dbReference>
<keyword evidence="4" id="KW-0963">Cytoplasm</keyword>
<dbReference type="Proteomes" id="UP000663555">
    <property type="component" value="Chromosome"/>
</dbReference>
<gene>
    <name evidence="7" type="ORF">LPB19_08500</name>
</gene>
<dbReference type="InterPro" id="IPR002876">
    <property type="entry name" value="Transcrip_reg_TACO1-like"/>
</dbReference>
<evidence type="ECO:0000259" key="6">
    <source>
        <dbReference type="Pfam" id="PF20772"/>
    </source>
</evidence>
<dbReference type="InterPro" id="IPR026564">
    <property type="entry name" value="Transcrip_reg_TACO1-like_dom3"/>
</dbReference>
<dbReference type="Pfam" id="PF20772">
    <property type="entry name" value="TACO1_YebC_N"/>
    <property type="match status" value="1"/>
</dbReference>
<name>A0ABX7MVN4_9GAMM</name>
<proteinExistence type="inferred from homology"/>
<dbReference type="Pfam" id="PF01709">
    <property type="entry name" value="Transcrip_reg"/>
    <property type="match status" value="1"/>
</dbReference>
<evidence type="ECO:0000256" key="3">
    <source>
        <dbReference type="ARBA" id="ARBA00023163"/>
    </source>
</evidence>
<keyword evidence="4 7" id="KW-0238">DNA-binding</keyword>
<keyword evidence="8" id="KW-1185">Reference proteome</keyword>
<dbReference type="InterPro" id="IPR048300">
    <property type="entry name" value="TACO1_YebC-like_2nd/3rd_dom"/>
</dbReference>
<dbReference type="PANTHER" id="PTHR12532">
    <property type="entry name" value="TRANSLATIONAL ACTIVATOR OF CYTOCHROME C OXIDASE 1"/>
    <property type="match status" value="1"/>
</dbReference>
<feature type="domain" description="TACO1/YebC-like N-terminal" evidence="6">
    <location>
        <begin position="4"/>
        <end position="74"/>
    </location>
</feature>